<name>A0A815GDX1_9BILA</name>
<keyword evidence="1" id="KW-0812">Transmembrane</keyword>
<sequence length="304" mass="35588">MDPLIRGEVDKYVEILYRRENTPMDPLIRGEVDKYVEILYRRDEIHSFGLFSHCIVGGECGQNSLPSFDDKNYGLCHNINSHRQCIFSNFILSNNDIKCSCQPPSYIKIIHKLLIFLIILEILFFIVNIIRITRYQCNIYCLNDSLFRLISLLSSLFSVLFLIIIIIQYNGNRSIESLEFFESMRQHYSHIQIYTFTKDLELIIQQIENSLDIHIGVSYVCILTVLILKIMSFLTSVTVEIKIVSTSSSSTFSEDDEKKPYQYSNHINNNNNNNNHHHHTLIQPIPLERFIPSEQIRFVRQTKV</sequence>
<proteinExistence type="predicted"/>
<dbReference type="AlphaFoldDB" id="A0A815GDX1"/>
<dbReference type="EMBL" id="CAJNOG010000691">
    <property type="protein sequence ID" value="CAF1337098.1"/>
    <property type="molecule type" value="Genomic_DNA"/>
</dbReference>
<evidence type="ECO:0000256" key="1">
    <source>
        <dbReference type="SAM" id="Phobius"/>
    </source>
</evidence>
<dbReference type="Proteomes" id="UP000663845">
    <property type="component" value="Unassembled WGS sequence"/>
</dbReference>
<accession>A0A815GDX1</accession>
<gene>
    <name evidence="2" type="ORF">JYZ213_LOCUS34281</name>
</gene>
<feature type="transmembrane region" description="Helical" evidence="1">
    <location>
        <begin position="145"/>
        <end position="169"/>
    </location>
</feature>
<reference evidence="2" key="1">
    <citation type="submission" date="2021-02" db="EMBL/GenBank/DDBJ databases">
        <authorList>
            <person name="Nowell W R."/>
        </authorList>
    </citation>
    <scope>NUCLEOTIDE SEQUENCE</scope>
</reference>
<evidence type="ECO:0000313" key="3">
    <source>
        <dbReference type="Proteomes" id="UP000663845"/>
    </source>
</evidence>
<organism evidence="2 3">
    <name type="scientific">Adineta steineri</name>
    <dbReference type="NCBI Taxonomy" id="433720"/>
    <lineage>
        <taxon>Eukaryota</taxon>
        <taxon>Metazoa</taxon>
        <taxon>Spiralia</taxon>
        <taxon>Gnathifera</taxon>
        <taxon>Rotifera</taxon>
        <taxon>Eurotatoria</taxon>
        <taxon>Bdelloidea</taxon>
        <taxon>Adinetida</taxon>
        <taxon>Adinetidae</taxon>
        <taxon>Adineta</taxon>
    </lineage>
</organism>
<protein>
    <submittedName>
        <fullName evidence="2">Uncharacterized protein</fullName>
    </submittedName>
</protein>
<feature type="transmembrane region" description="Helical" evidence="1">
    <location>
        <begin position="217"/>
        <end position="239"/>
    </location>
</feature>
<feature type="transmembrane region" description="Helical" evidence="1">
    <location>
        <begin position="113"/>
        <end position="133"/>
    </location>
</feature>
<keyword evidence="1" id="KW-0472">Membrane</keyword>
<evidence type="ECO:0000313" key="2">
    <source>
        <dbReference type="EMBL" id="CAF1337098.1"/>
    </source>
</evidence>
<keyword evidence="1" id="KW-1133">Transmembrane helix</keyword>
<comment type="caution">
    <text evidence="2">The sequence shown here is derived from an EMBL/GenBank/DDBJ whole genome shotgun (WGS) entry which is preliminary data.</text>
</comment>